<accession>A0ABR0FPE4</accession>
<dbReference type="GeneID" id="87891724"/>
<dbReference type="Proteomes" id="UP001322138">
    <property type="component" value="Unassembled WGS sequence"/>
</dbReference>
<feature type="region of interest" description="Disordered" evidence="1">
    <location>
        <begin position="33"/>
        <end position="59"/>
    </location>
</feature>
<reference evidence="2 3" key="1">
    <citation type="journal article" date="2023" name="bioRxiv">
        <title>High-quality genome assemblies of four members of thePodospora anserinaspecies complex.</title>
        <authorList>
            <person name="Ament-Velasquez S.L."/>
            <person name="Vogan A.A."/>
            <person name="Wallerman O."/>
            <person name="Hartmann F."/>
            <person name="Gautier V."/>
            <person name="Silar P."/>
            <person name="Giraud T."/>
            <person name="Johannesson H."/>
        </authorList>
    </citation>
    <scope>NUCLEOTIDE SEQUENCE [LARGE SCALE GENOMIC DNA]</scope>
    <source>
        <strain evidence="2 3">CBS 112042</strain>
    </source>
</reference>
<sequence length="59" mass="6130">MVRSAGAVGEGRFSTAAEENASMKMAKDIPQGGLITLWHGPEGAQQNGKGVGGPKQEQY</sequence>
<evidence type="ECO:0000313" key="2">
    <source>
        <dbReference type="EMBL" id="KAK4644757.1"/>
    </source>
</evidence>
<dbReference type="RefSeq" id="XP_062733733.1">
    <property type="nucleotide sequence ID" value="XM_062872523.1"/>
</dbReference>
<protein>
    <submittedName>
        <fullName evidence="2">Uncharacterized protein</fullName>
    </submittedName>
</protein>
<evidence type="ECO:0000313" key="3">
    <source>
        <dbReference type="Proteomes" id="UP001322138"/>
    </source>
</evidence>
<name>A0ABR0FPE4_9PEZI</name>
<keyword evidence="3" id="KW-1185">Reference proteome</keyword>
<proteinExistence type="predicted"/>
<organism evidence="2 3">
    <name type="scientific">Podospora bellae-mahoneyi</name>
    <dbReference type="NCBI Taxonomy" id="2093777"/>
    <lineage>
        <taxon>Eukaryota</taxon>
        <taxon>Fungi</taxon>
        <taxon>Dikarya</taxon>
        <taxon>Ascomycota</taxon>
        <taxon>Pezizomycotina</taxon>
        <taxon>Sordariomycetes</taxon>
        <taxon>Sordariomycetidae</taxon>
        <taxon>Sordariales</taxon>
        <taxon>Podosporaceae</taxon>
        <taxon>Podospora</taxon>
    </lineage>
</organism>
<dbReference type="EMBL" id="JAFFGZ010000005">
    <property type="protein sequence ID" value="KAK4644757.1"/>
    <property type="molecule type" value="Genomic_DNA"/>
</dbReference>
<gene>
    <name evidence="2" type="ORF">QC761_0056020</name>
</gene>
<evidence type="ECO:0000256" key="1">
    <source>
        <dbReference type="SAM" id="MobiDB-lite"/>
    </source>
</evidence>
<comment type="caution">
    <text evidence="2">The sequence shown here is derived from an EMBL/GenBank/DDBJ whole genome shotgun (WGS) entry which is preliminary data.</text>
</comment>